<name>A0ABP4RRB1_9ACTN</name>
<organism evidence="1 2">
    <name type="scientific">Fodinicola feengrottensis</name>
    <dbReference type="NCBI Taxonomy" id="435914"/>
    <lineage>
        <taxon>Bacteria</taxon>
        <taxon>Bacillati</taxon>
        <taxon>Actinomycetota</taxon>
        <taxon>Actinomycetes</taxon>
        <taxon>Mycobacteriales</taxon>
        <taxon>Fodinicola</taxon>
    </lineage>
</organism>
<comment type="caution">
    <text evidence="1">The sequence shown here is derived from an EMBL/GenBank/DDBJ whole genome shotgun (WGS) entry which is preliminary data.</text>
</comment>
<sequence length="202" mass="22857">MGPRRNRVTPMGDVVAIELRGAWLGNRGILHRDNEVVRFHRSNLWITCALSFKDWRLPQWTAGHFTVLFFHDEAVAFAAGHRPCALCRRDAYNAYRSAWMGGRGQEVPLAKEVDRQLHSERIYRGTHRRRLHSASWEDLPAGAFVRVNGQPTLVTDDHVVPWTSTGYREPLPRPAEGPVELITPPSTVAAFRAGYRPQIAAS</sequence>
<dbReference type="EMBL" id="BAAANY010000001">
    <property type="protein sequence ID" value="GAA1655549.1"/>
    <property type="molecule type" value="Genomic_DNA"/>
</dbReference>
<keyword evidence="2" id="KW-1185">Reference proteome</keyword>
<evidence type="ECO:0000313" key="1">
    <source>
        <dbReference type="EMBL" id="GAA1655549.1"/>
    </source>
</evidence>
<protein>
    <submittedName>
        <fullName evidence="1">Uncharacterized protein</fullName>
    </submittedName>
</protein>
<evidence type="ECO:0000313" key="2">
    <source>
        <dbReference type="Proteomes" id="UP001500618"/>
    </source>
</evidence>
<dbReference type="Proteomes" id="UP001500618">
    <property type="component" value="Unassembled WGS sequence"/>
</dbReference>
<gene>
    <name evidence="1" type="ORF">GCM10009765_00890</name>
</gene>
<reference evidence="2" key="1">
    <citation type="journal article" date="2019" name="Int. J. Syst. Evol. Microbiol.">
        <title>The Global Catalogue of Microorganisms (GCM) 10K type strain sequencing project: providing services to taxonomists for standard genome sequencing and annotation.</title>
        <authorList>
            <consortium name="The Broad Institute Genomics Platform"/>
            <consortium name="The Broad Institute Genome Sequencing Center for Infectious Disease"/>
            <person name="Wu L."/>
            <person name="Ma J."/>
        </authorList>
    </citation>
    <scope>NUCLEOTIDE SEQUENCE [LARGE SCALE GENOMIC DNA]</scope>
    <source>
        <strain evidence="2">JCM 14718</strain>
    </source>
</reference>
<proteinExistence type="predicted"/>
<accession>A0ABP4RRB1</accession>
<dbReference type="RefSeq" id="WP_279580709.1">
    <property type="nucleotide sequence ID" value="NZ_WOTO01000018.1"/>
</dbReference>